<keyword evidence="6 13" id="KW-0964">Secreted</keyword>
<evidence type="ECO:0000256" key="11">
    <source>
        <dbReference type="ARBA" id="ARBA00023180"/>
    </source>
</evidence>
<evidence type="ECO:0000256" key="6">
    <source>
        <dbReference type="ARBA" id="ARBA00022525"/>
    </source>
</evidence>
<evidence type="ECO:0000256" key="5">
    <source>
        <dbReference type="ARBA" id="ARBA00022523"/>
    </source>
</evidence>
<dbReference type="InterPro" id="IPR011706">
    <property type="entry name" value="Cu-oxidase_C"/>
</dbReference>
<evidence type="ECO:0000256" key="3">
    <source>
        <dbReference type="ARBA" id="ARBA00010609"/>
    </source>
</evidence>
<dbReference type="InterPro" id="IPR034289">
    <property type="entry name" value="CuRO_3_LCC"/>
</dbReference>
<protein>
    <recommendedName>
        <fullName evidence="4 13">Laccase</fullName>
        <ecNumber evidence="4 13">1.10.3.2</ecNumber>
    </recommendedName>
    <alternativeName>
        <fullName evidence="13">Benzenediol:oxygen oxidoreductase</fullName>
    </alternativeName>
    <alternativeName>
        <fullName evidence="13">Diphenol oxidase</fullName>
    </alternativeName>
    <alternativeName>
        <fullName evidence="13">Urishiol oxidase</fullName>
    </alternativeName>
</protein>
<comment type="catalytic activity">
    <reaction evidence="1 13">
        <text>4 hydroquinone + O2 = 4 benzosemiquinone + 2 H2O</text>
        <dbReference type="Rhea" id="RHEA:11276"/>
        <dbReference type="ChEBI" id="CHEBI:15377"/>
        <dbReference type="ChEBI" id="CHEBI:15379"/>
        <dbReference type="ChEBI" id="CHEBI:17594"/>
        <dbReference type="ChEBI" id="CHEBI:17977"/>
        <dbReference type="EC" id="1.10.3.2"/>
    </reaction>
</comment>
<dbReference type="PANTHER" id="PTHR11709">
    <property type="entry name" value="MULTI-COPPER OXIDASE"/>
    <property type="match status" value="1"/>
</dbReference>
<dbReference type="FunFam" id="2.60.40.420:FF:000062">
    <property type="entry name" value="Laccase"/>
    <property type="match status" value="1"/>
</dbReference>
<evidence type="ECO:0000259" key="15">
    <source>
        <dbReference type="Pfam" id="PF07731"/>
    </source>
</evidence>
<evidence type="ECO:0000256" key="1">
    <source>
        <dbReference type="ARBA" id="ARBA00000349"/>
    </source>
</evidence>
<keyword evidence="11" id="KW-0325">Glycoprotein</keyword>
<evidence type="ECO:0000259" key="14">
    <source>
        <dbReference type="Pfam" id="PF00394"/>
    </source>
</evidence>
<dbReference type="InterPro" id="IPR034288">
    <property type="entry name" value="CuRO_1_LCC"/>
</dbReference>
<proteinExistence type="inferred from homology"/>
<evidence type="ECO:0000256" key="7">
    <source>
        <dbReference type="ARBA" id="ARBA00022723"/>
    </source>
</evidence>
<evidence type="ECO:0000256" key="4">
    <source>
        <dbReference type="ARBA" id="ARBA00012297"/>
    </source>
</evidence>
<dbReference type="SUPFAM" id="SSF49503">
    <property type="entry name" value="Cupredoxins"/>
    <property type="match status" value="3"/>
</dbReference>
<keyword evidence="9 13" id="KW-0560">Oxidoreductase</keyword>
<evidence type="ECO:0000256" key="10">
    <source>
        <dbReference type="ARBA" id="ARBA00023008"/>
    </source>
</evidence>
<dbReference type="PANTHER" id="PTHR11709:SF317">
    <property type="entry name" value="LACCASE"/>
    <property type="match status" value="1"/>
</dbReference>
<dbReference type="Gene3D" id="2.60.40.420">
    <property type="entry name" value="Cupredoxins - blue copper proteins"/>
    <property type="match status" value="3"/>
</dbReference>
<dbReference type="EMBL" id="OOIL02002239">
    <property type="protein sequence ID" value="VFQ81163.1"/>
    <property type="molecule type" value="Genomic_DNA"/>
</dbReference>
<dbReference type="Pfam" id="PF07731">
    <property type="entry name" value="Cu-oxidase_2"/>
    <property type="match status" value="1"/>
</dbReference>
<comment type="similarity">
    <text evidence="3 13">Belongs to the multicopper oxidase family.</text>
</comment>
<keyword evidence="18" id="KW-1185">Reference proteome</keyword>
<evidence type="ECO:0000256" key="9">
    <source>
        <dbReference type="ARBA" id="ARBA00023002"/>
    </source>
</evidence>
<evidence type="ECO:0000313" key="18">
    <source>
        <dbReference type="Proteomes" id="UP000595140"/>
    </source>
</evidence>
<dbReference type="Proteomes" id="UP000595140">
    <property type="component" value="Unassembled WGS sequence"/>
</dbReference>
<dbReference type="InterPro" id="IPR033138">
    <property type="entry name" value="Cu_oxidase_CS"/>
</dbReference>
<evidence type="ECO:0000259" key="16">
    <source>
        <dbReference type="Pfam" id="PF07732"/>
    </source>
</evidence>
<dbReference type="InterPro" id="IPR008972">
    <property type="entry name" value="Cupredoxin"/>
</dbReference>
<gene>
    <name evidence="17" type="ORF">CCAM_LOCUS22939</name>
</gene>
<dbReference type="GO" id="GO:0005507">
    <property type="term" value="F:copper ion binding"/>
    <property type="evidence" value="ECO:0007669"/>
    <property type="project" value="InterPro"/>
</dbReference>
<comment type="subcellular location">
    <subcellularLocation>
        <location evidence="2 13">Secreted</location>
        <location evidence="2 13">Extracellular space</location>
        <location evidence="2 13">Apoplast</location>
    </subcellularLocation>
</comment>
<feature type="domain" description="Plastocyanin-like" evidence="14">
    <location>
        <begin position="157"/>
        <end position="305"/>
    </location>
</feature>
<dbReference type="CDD" id="cd13897">
    <property type="entry name" value="CuRO_3_LCC_plant"/>
    <property type="match status" value="1"/>
</dbReference>
<keyword evidence="10 13" id="KW-0186">Copper</keyword>
<dbReference type="Pfam" id="PF00394">
    <property type="entry name" value="Cu-oxidase"/>
    <property type="match status" value="1"/>
</dbReference>
<dbReference type="PROSITE" id="PS00080">
    <property type="entry name" value="MULTICOPPER_OXIDASE2"/>
    <property type="match status" value="1"/>
</dbReference>
<dbReference type="EC" id="1.10.3.2" evidence="4 13"/>
<evidence type="ECO:0000313" key="17">
    <source>
        <dbReference type="EMBL" id="VFQ81163.1"/>
    </source>
</evidence>
<dbReference type="GO" id="GO:0052716">
    <property type="term" value="F:hydroquinone:oxygen oxidoreductase activity"/>
    <property type="evidence" value="ECO:0007669"/>
    <property type="project" value="UniProtKB-EC"/>
</dbReference>
<dbReference type="GO" id="GO:0048046">
    <property type="term" value="C:apoplast"/>
    <property type="evidence" value="ECO:0007669"/>
    <property type="project" value="UniProtKB-SubCell"/>
</dbReference>
<dbReference type="CDD" id="cd13875">
    <property type="entry name" value="CuRO_2_LCC_plant"/>
    <property type="match status" value="1"/>
</dbReference>
<dbReference type="InterPro" id="IPR034285">
    <property type="entry name" value="CuRO_2_LCC"/>
</dbReference>
<dbReference type="AlphaFoldDB" id="A0A484LX85"/>
<dbReference type="OrthoDB" id="2121828at2759"/>
<dbReference type="PROSITE" id="PS00079">
    <property type="entry name" value="MULTICOPPER_OXIDASE1"/>
    <property type="match status" value="1"/>
</dbReference>
<sequence>MVASRVLVVFAACLLLPTSVDSMVRRYNFTVVMRNTTRLCAWKPIVVVNGKFPGPTLYAREDDTVLVRVSNQVQQNVSIHWHGVRQFRTGWSDGPAYITQCPIQRGQTFVYNFTVTGQRGTLFWHAHINWQRSTVYGAIVILPKRGLPYPFPKPYKEKILLLGEWWKLDVEDMINNAMRLGIPPKVSDAHTINGLPGPTPNCSKKGYTLEVESGKTYLLRIVNAAVNDELFLRIAGHKLTVVEVDATYVKPFQTDTIFTGPGQSVNALLTANQNPGRYRIAISPFMDTAIPIDDQTTTGTLRYKETRAFPNITLTKMPLRNATRVTTNFLDSLRSLNSRAYPTNVPQSVDHSLIFTIGVGINPCLSCPNGTRYVAHINNVSFVMPSTALLQAHYNNMSGVFTDNFPGRPPVPYNYTGRPPRNTGTRNGTKVYRLGFNSSVEVVLQGTSGVAPESHPTHLHGFNFYVVGRGVGNFDPQNDPGKFNLVDPVERNTLNVPTAGWAAIRFRADNPGVWFLHCHLEVHTTWGLKMAFLVENGEGPNQSLPPPPSDLPQC</sequence>
<dbReference type="InterPro" id="IPR001117">
    <property type="entry name" value="Cu-oxidase_2nd"/>
</dbReference>
<feature type="domain" description="Plastocyanin-like" evidence="15">
    <location>
        <begin position="405"/>
        <end position="537"/>
    </location>
</feature>
<keyword evidence="7 13" id="KW-0479">Metal-binding</keyword>
<feature type="signal peptide" evidence="13">
    <location>
        <begin position="1"/>
        <end position="22"/>
    </location>
</feature>
<dbReference type="InterPro" id="IPR017761">
    <property type="entry name" value="Laccase"/>
</dbReference>
<comment type="function">
    <text evidence="13">Lignin degradation and detoxification of lignin-derived products.</text>
</comment>
<keyword evidence="5 13" id="KW-0052">Apoplast</keyword>
<accession>A0A484LX85</accession>
<reference evidence="17 18" key="1">
    <citation type="submission" date="2018-04" db="EMBL/GenBank/DDBJ databases">
        <authorList>
            <person name="Vogel A."/>
        </authorList>
    </citation>
    <scope>NUCLEOTIDE SEQUENCE [LARGE SCALE GENOMIC DNA]</scope>
</reference>
<keyword evidence="12 13" id="KW-0439">Lignin degradation</keyword>
<feature type="chain" id="PRO_5019613627" description="Laccase" evidence="13">
    <location>
        <begin position="23"/>
        <end position="554"/>
    </location>
</feature>
<dbReference type="InterPro" id="IPR002355">
    <property type="entry name" value="Cu_oxidase_Cu_BS"/>
</dbReference>
<evidence type="ECO:0000256" key="8">
    <source>
        <dbReference type="ARBA" id="ARBA00022737"/>
    </source>
</evidence>
<feature type="domain" description="Plastocyanin-like" evidence="16">
    <location>
        <begin position="33"/>
        <end position="144"/>
    </location>
</feature>
<dbReference type="InterPro" id="IPR045087">
    <property type="entry name" value="Cu-oxidase_fam"/>
</dbReference>
<comment type="cofactor">
    <cofactor evidence="13">
        <name>Cu cation</name>
        <dbReference type="ChEBI" id="CHEBI:23378"/>
    </cofactor>
    <text evidence="13">Binds 4 Cu cations per monomer.</text>
</comment>
<name>A0A484LX85_9ASTE</name>
<dbReference type="Pfam" id="PF07732">
    <property type="entry name" value="Cu-oxidase_3"/>
    <property type="match status" value="1"/>
</dbReference>
<keyword evidence="8 13" id="KW-0677">Repeat</keyword>
<keyword evidence="13" id="KW-0732">Signal</keyword>
<evidence type="ECO:0000256" key="12">
    <source>
        <dbReference type="ARBA" id="ARBA00023185"/>
    </source>
</evidence>
<organism evidence="17 18">
    <name type="scientific">Cuscuta campestris</name>
    <dbReference type="NCBI Taxonomy" id="132261"/>
    <lineage>
        <taxon>Eukaryota</taxon>
        <taxon>Viridiplantae</taxon>
        <taxon>Streptophyta</taxon>
        <taxon>Embryophyta</taxon>
        <taxon>Tracheophyta</taxon>
        <taxon>Spermatophyta</taxon>
        <taxon>Magnoliopsida</taxon>
        <taxon>eudicotyledons</taxon>
        <taxon>Gunneridae</taxon>
        <taxon>Pentapetalae</taxon>
        <taxon>asterids</taxon>
        <taxon>lamiids</taxon>
        <taxon>Solanales</taxon>
        <taxon>Convolvulaceae</taxon>
        <taxon>Cuscuteae</taxon>
        <taxon>Cuscuta</taxon>
        <taxon>Cuscuta subgen. Grammica</taxon>
        <taxon>Cuscuta sect. Cleistogrammica</taxon>
    </lineage>
</organism>
<dbReference type="NCBIfam" id="TIGR03389">
    <property type="entry name" value="laccase"/>
    <property type="match status" value="1"/>
</dbReference>
<dbReference type="CDD" id="cd13849">
    <property type="entry name" value="CuRO_1_LCC_plant"/>
    <property type="match status" value="1"/>
</dbReference>
<evidence type="ECO:0000256" key="2">
    <source>
        <dbReference type="ARBA" id="ARBA00004271"/>
    </source>
</evidence>
<evidence type="ECO:0000256" key="13">
    <source>
        <dbReference type="RuleBase" id="RU361119"/>
    </source>
</evidence>
<dbReference type="GO" id="GO:0046274">
    <property type="term" value="P:lignin catabolic process"/>
    <property type="evidence" value="ECO:0007669"/>
    <property type="project" value="UniProtKB-KW"/>
</dbReference>
<dbReference type="InterPro" id="IPR011707">
    <property type="entry name" value="Cu-oxidase-like_N"/>
</dbReference>